<gene>
    <name evidence="14" type="ORF">PSU93_15800</name>
</gene>
<evidence type="ECO:0000259" key="13">
    <source>
        <dbReference type="Pfam" id="PF07715"/>
    </source>
</evidence>
<comment type="subcellular location">
    <subcellularLocation>
        <location evidence="1 10">Cell outer membrane</location>
        <topology evidence="1 10">Multi-pass membrane protein</topology>
    </subcellularLocation>
</comment>
<dbReference type="Proteomes" id="UP001160519">
    <property type="component" value="Unassembled WGS sequence"/>
</dbReference>
<keyword evidence="15" id="KW-1185">Reference proteome</keyword>
<evidence type="ECO:0000256" key="4">
    <source>
        <dbReference type="ARBA" id="ARBA00022692"/>
    </source>
</evidence>
<name>A0AA43TMT2_9GAMM</name>
<sequence length="610" mass="68065">MQKLIFGSLLLTGFNPQLHAQETPQNLPNLVVTATRTETAKNQLAAAATVYTRKDIEHLQAKTLPELLRGTTGIDIAQSGGYGKDTNIYMRGTNSDHVLVLIDGIKVGSVTSGTTPFQFIPIDQVERVEIIRGPQSSLYGSEAIGGVIQIFTRKGGLEDKPSVTLDAGGGSYDTYRASSTVSGKWKNSWYTLGSSQFGSQGFNSRQPIPGRFGVNQPDKDGYLNTALNARLGHRFDNNAKVEAFFMRAEGKAEFDGNFQEKTEFVNQVVGITGNMDIVDNWRSILRFGQSRDEGDNFAPGGAFSSRFNSTRWNASWLNEIALSDTHQLIIGSDYRLDQVDSSSAFNEGSRYDVGIFTELHGRILDDHFINASVRGDKNEAFGDQLTGNFGWRYNGNYGISPFASFGNAFKAPSFNQLYFPEFGNPSLKAEESTSFEAGLIGEHDWLQWEMRAYHTNIDNLIVTITNPTTFLSSPENIGKAQIDGIEAEIGIQFMHWHNKLNMNLLNSKNRETNARLPRRTEKTLSYDLSRSFGKFDLGANVLAQADRFDDALNKTKVAGYVTVDLRTAYHLNKNWMLNAKLNNLFDKQYQTINTYNTADRNFFLSIHYNN</sequence>
<keyword evidence="7 11" id="KW-0798">TonB box</keyword>
<comment type="similarity">
    <text evidence="10 11">Belongs to the TonB-dependent receptor family.</text>
</comment>
<reference evidence="14" key="1">
    <citation type="submission" date="2023-01" db="EMBL/GenBank/DDBJ databases">
        <title>Biogeochemical cycle of methane in antarctic sediments.</title>
        <authorList>
            <person name="Roldan D.M."/>
            <person name="Menes R.J."/>
        </authorList>
    </citation>
    <scope>NUCLEOTIDE SEQUENCE [LARGE SCALE GENOMIC DNA]</scope>
    <source>
        <strain evidence="14">K-2018 MAG008</strain>
    </source>
</reference>
<evidence type="ECO:0000256" key="5">
    <source>
        <dbReference type="ARBA" id="ARBA00022729"/>
    </source>
</evidence>
<evidence type="ECO:0000256" key="9">
    <source>
        <dbReference type="ARBA" id="ARBA00023237"/>
    </source>
</evidence>
<evidence type="ECO:0000313" key="14">
    <source>
        <dbReference type="EMBL" id="MDI1232597.1"/>
    </source>
</evidence>
<keyword evidence="8 10" id="KW-0472">Membrane</keyword>
<dbReference type="PANTHER" id="PTHR30069:SF53">
    <property type="entry name" value="COLICIN I RECEPTOR-RELATED"/>
    <property type="match status" value="1"/>
</dbReference>
<dbReference type="Gene3D" id="2.170.130.10">
    <property type="entry name" value="TonB-dependent receptor, plug domain"/>
    <property type="match status" value="1"/>
</dbReference>
<accession>A0AA43TMT2</accession>
<dbReference type="GO" id="GO:0006811">
    <property type="term" value="P:monoatomic ion transport"/>
    <property type="evidence" value="ECO:0007669"/>
    <property type="project" value="UniProtKB-KW"/>
</dbReference>
<evidence type="ECO:0000256" key="2">
    <source>
        <dbReference type="ARBA" id="ARBA00022448"/>
    </source>
</evidence>
<dbReference type="InterPro" id="IPR012910">
    <property type="entry name" value="Plug_dom"/>
</dbReference>
<organism evidence="14 15">
    <name type="scientific">Candidatus Methylobacter titanis</name>
    <dbReference type="NCBI Taxonomy" id="3053457"/>
    <lineage>
        <taxon>Bacteria</taxon>
        <taxon>Pseudomonadati</taxon>
        <taxon>Pseudomonadota</taxon>
        <taxon>Gammaproteobacteria</taxon>
        <taxon>Methylococcales</taxon>
        <taxon>Methylococcaceae</taxon>
        <taxon>Methylobacter</taxon>
    </lineage>
</organism>
<dbReference type="Pfam" id="PF00593">
    <property type="entry name" value="TonB_dep_Rec_b-barrel"/>
    <property type="match status" value="1"/>
</dbReference>
<dbReference type="CDD" id="cd01347">
    <property type="entry name" value="ligand_gated_channel"/>
    <property type="match status" value="1"/>
</dbReference>
<evidence type="ECO:0000256" key="11">
    <source>
        <dbReference type="RuleBase" id="RU003357"/>
    </source>
</evidence>
<evidence type="ECO:0000256" key="7">
    <source>
        <dbReference type="ARBA" id="ARBA00023077"/>
    </source>
</evidence>
<keyword evidence="9 10" id="KW-0998">Cell outer membrane</keyword>
<dbReference type="GO" id="GO:0009279">
    <property type="term" value="C:cell outer membrane"/>
    <property type="evidence" value="ECO:0007669"/>
    <property type="project" value="UniProtKB-SubCell"/>
</dbReference>
<keyword evidence="5" id="KW-0732">Signal</keyword>
<evidence type="ECO:0000256" key="1">
    <source>
        <dbReference type="ARBA" id="ARBA00004571"/>
    </source>
</evidence>
<evidence type="ECO:0000313" key="15">
    <source>
        <dbReference type="Proteomes" id="UP001160519"/>
    </source>
</evidence>
<evidence type="ECO:0000256" key="8">
    <source>
        <dbReference type="ARBA" id="ARBA00023136"/>
    </source>
</evidence>
<feature type="domain" description="TonB-dependent receptor plug" evidence="13">
    <location>
        <begin position="42"/>
        <end position="147"/>
    </location>
</feature>
<keyword evidence="4 10" id="KW-0812">Transmembrane</keyword>
<dbReference type="PANTHER" id="PTHR30069">
    <property type="entry name" value="TONB-DEPENDENT OUTER MEMBRANE RECEPTOR"/>
    <property type="match status" value="1"/>
</dbReference>
<protein>
    <submittedName>
        <fullName evidence="14">TonB-dependent receptor</fullName>
    </submittedName>
</protein>
<dbReference type="SUPFAM" id="SSF56935">
    <property type="entry name" value="Porins"/>
    <property type="match status" value="1"/>
</dbReference>
<dbReference type="InterPro" id="IPR039426">
    <property type="entry name" value="TonB-dep_rcpt-like"/>
</dbReference>
<comment type="caution">
    <text evidence="14">The sequence shown here is derived from an EMBL/GenBank/DDBJ whole genome shotgun (WGS) entry which is preliminary data.</text>
</comment>
<dbReference type="PROSITE" id="PS52016">
    <property type="entry name" value="TONB_DEPENDENT_REC_3"/>
    <property type="match status" value="1"/>
</dbReference>
<keyword evidence="6" id="KW-0406">Ion transport</keyword>
<dbReference type="Pfam" id="PF07715">
    <property type="entry name" value="Plug"/>
    <property type="match status" value="1"/>
</dbReference>
<feature type="domain" description="TonB-dependent receptor-like beta-barrel" evidence="12">
    <location>
        <begin position="191"/>
        <end position="584"/>
    </location>
</feature>
<dbReference type="InterPro" id="IPR000531">
    <property type="entry name" value="Beta-barrel_TonB"/>
</dbReference>
<keyword evidence="14" id="KW-0675">Receptor</keyword>
<proteinExistence type="inferred from homology"/>
<dbReference type="GO" id="GO:0015889">
    <property type="term" value="P:cobalamin transport"/>
    <property type="evidence" value="ECO:0007669"/>
    <property type="project" value="TreeGrafter"/>
</dbReference>
<dbReference type="AlphaFoldDB" id="A0AA43TMT2"/>
<dbReference type="InterPro" id="IPR036942">
    <property type="entry name" value="Beta-barrel_TonB_sf"/>
</dbReference>
<dbReference type="EMBL" id="JAQSDF010000116">
    <property type="protein sequence ID" value="MDI1232597.1"/>
    <property type="molecule type" value="Genomic_DNA"/>
</dbReference>
<keyword evidence="2 10" id="KW-0813">Transport</keyword>
<evidence type="ECO:0000256" key="6">
    <source>
        <dbReference type="ARBA" id="ARBA00023065"/>
    </source>
</evidence>
<keyword evidence="3 10" id="KW-1134">Transmembrane beta strand</keyword>
<evidence type="ECO:0000259" key="12">
    <source>
        <dbReference type="Pfam" id="PF00593"/>
    </source>
</evidence>
<evidence type="ECO:0000256" key="10">
    <source>
        <dbReference type="PROSITE-ProRule" id="PRU01360"/>
    </source>
</evidence>
<dbReference type="InterPro" id="IPR037066">
    <property type="entry name" value="Plug_dom_sf"/>
</dbReference>
<evidence type="ECO:0000256" key="3">
    <source>
        <dbReference type="ARBA" id="ARBA00022452"/>
    </source>
</evidence>
<dbReference type="Gene3D" id="2.40.170.20">
    <property type="entry name" value="TonB-dependent receptor, beta-barrel domain"/>
    <property type="match status" value="1"/>
</dbReference>